<evidence type="ECO:0000256" key="1">
    <source>
        <dbReference type="SAM" id="MobiDB-lite"/>
    </source>
</evidence>
<dbReference type="Proteomes" id="UP000612746">
    <property type="component" value="Unassembled WGS sequence"/>
</dbReference>
<keyword evidence="3" id="KW-1185">Reference proteome</keyword>
<gene>
    <name evidence="2" type="ORF">INT44_003962</name>
</gene>
<feature type="region of interest" description="Disordered" evidence="1">
    <location>
        <begin position="1"/>
        <end position="21"/>
    </location>
</feature>
<comment type="caution">
    <text evidence="2">The sequence shown here is derived from an EMBL/GenBank/DDBJ whole genome shotgun (WGS) entry which is preliminary data.</text>
</comment>
<dbReference type="AlphaFoldDB" id="A0A8H7QAE0"/>
<proteinExistence type="predicted"/>
<organism evidence="2 3">
    <name type="scientific">Umbelopsis vinacea</name>
    <dbReference type="NCBI Taxonomy" id="44442"/>
    <lineage>
        <taxon>Eukaryota</taxon>
        <taxon>Fungi</taxon>
        <taxon>Fungi incertae sedis</taxon>
        <taxon>Mucoromycota</taxon>
        <taxon>Mucoromycotina</taxon>
        <taxon>Umbelopsidomycetes</taxon>
        <taxon>Umbelopsidales</taxon>
        <taxon>Umbelopsidaceae</taxon>
        <taxon>Umbelopsis</taxon>
    </lineage>
</organism>
<accession>A0A8H7QAE0</accession>
<dbReference type="OrthoDB" id="2277186at2759"/>
<dbReference type="EMBL" id="JAEPRA010000001">
    <property type="protein sequence ID" value="KAG2188823.1"/>
    <property type="molecule type" value="Genomic_DNA"/>
</dbReference>
<evidence type="ECO:0000313" key="3">
    <source>
        <dbReference type="Proteomes" id="UP000612746"/>
    </source>
</evidence>
<sequence length="185" mass="20501">MSTSADSGYLSDKDLAPPKAVSRPASTMSLVSGHARSFVTAMIQFIFKNNNLPLLLNLLHHSMAARYLLTSPYSLLRRYTQRSHQTVVAPVATDMLRSLGGLHMSLAGLSLLSLIYRELKIEQMSLTVLSIANITQLWVHSMAYWRASGRWNIRAIREIGLLEMVASVVSIIAYAKSAAKSRKLI</sequence>
<protein>
    <submittedName>
        <fullName evidence="2">Uncharacterized protein</fullName>
    </submittedName>
</protein>
<reference evidence="2" key="1">
    <citation type="submission" date="2020-12" db="EMBL/GenBank/DDBJ databases">
        <title>Metabolic potential, ecology and presence of endohyphal bacteria is reflected in genomic diversity of Mucoromycotina.</title>
        <authorList>
            <person name="Muszewska A."/>
            <person name="Okrasinska A."/>
            <person name="Steczkiewicz K."/>
            <person name="Drgas O."/>
            <person name="Orlowska M."/>
            <person name="Perlinska-Lenart U."/>
            <person name="Aleksandrzak-Piekarczyk T."/>
            <person name="Szatraj K."/>
            <person name="Zielenkiewicz U."/>
            <person name="Pilsyk S."/>
            <person name="Malc E."/>
            <person name="Mieczkowski P."/>
            <person name="Kruszewska J.S."/>
            <person name="Biernat P."/>
            <person name="Pawlowska J."/>
        </authorList>
    </citation>
    <scope>NUCLEOTIDE SEQUENCE</scope>
    <source>
        <strain evidence="2">WA0000051536</strain>
    </source>
</reference>
<evidence type="ECO:0000313" key="2">
    <source>
        <dbReference type="EMBL" id="KAG2188823.1"/>
    </source>
</evidence>
<name>A0A8H7QAE0_9FUNG</name>